<evidence type="ECO:0000313" key="1">
    <source>
        <dbReference type="EMBL" id="ASU00676.1"/>
    </source>
</evidence>
<dbReference type="GeneID" id="40089497"/>
<dbReference type="Gene3D" id="3.40.960.10">
    <property type="entry name" value="VSR Endonuclease"/>
    <property type="match status" value="1"/>
</dbReference>
<accession>A0A223LFJ2</accession>
<proteinExistence type="predicted"/>
<dbReference type="Proteomes" id="UP000221110">
    <property type="component" value="Segment"/>
</dbReference>
<evidence type="ECO:0000313" key="2">
    <source>
        <dbReference type="Proteomes" id="UP000221110"/>
    </source>
</evidence>
<protein>
    <recommendedName>
        <fullName evidence="3">VSR endonuclease</fullName>
    </recommendedName>
</protein>
<dbReference type="EMBL" id="MF479730">
    <property type="protein sequence ID" value="ASU00676.1"/>
    <property type="molecule type" value="Genomic_DNA"/>
</dbReference>
<dbReference type="InterPro" id="IPR011335">
    <property type="entry name" value="Restrct_endonuc-II-like"/>
</dbReference>
<sequence>MDVDVKVSRVLKSKVWAGITPSCKQLEQIRKVAEYFRDNGEAVLKQQAVWALLARMVSAGVDTLFVRRLLRKRKYCHRGVTLYALVITYGRLGLSKWNDYVKAQSVTNTFEYKRDKYGWTLEQFNEFNNSRAITEINLKKKYGEVEGRDRFASYCNLQRDAGCTKEYFIKKYGADKGKEKYEAVNASKALTVDNLMKKHSCSFEDAVDILGGYRYRSHASAISQEFAWAVYNKLNAELQAECYFSDLNKEFGKFDIENRRYVYYDFALSHKKIIIEYNGDFYHACPDKYAPDDIIKYGNKELLASDIWAADAHKNKIVQDEGYHVIVVWDNEYLANKDGTINRIVEEIYDRVY</sequence>
<keyword evidence="2" id="KW-1185">Reference proteome</keyword>
<organism evidence="1 2">
    <name type="scientific">Aeromonas phage AS-gz</name>
    <dbReference type="NCBI Taxonomy" id="2026082"/>
    <lineage>
        <taxon>Viruses</taxon>
        <taxon>Duplodnaviria</taxon>
        <taxon>Heunggongvirae</taxon>
        <taxon>Uroviricota</taxon>
        <taxon>Caudoviricetes</taxon>
        <taxon>Pantevenvirales</taxon>
        <taxon>Straboviridae</taxon>
        <taxon>Tulanevirus</taxon>
        <taxon>Tulanevirus asgz</taxon>
    </lineage>
</organism>
<name>A0A223LFJ2_9CAUD</name>
<dbReference type="KEGG" id="vg:40089497"/>
<dbReference type="SUPFAM" id="SSF52980">
    <property type="entry name" value="Restriction endonuclease-like"/>
    <property type="match status" value="1"/>
</dbReference>
<evidence type="ECO:0008006" key="3">
    <source>
        <dbReference type="Google" id="ProtNLM"/>
    </source>
</evidence>
<reference evidence="1 2" key="1">
    <citation type="submission" date="2017-07" db="EMBL/GenBank/DDBJ databases">
        <title>In vitro design and evaluation of phage cocktails against multidrug-resistant Aeromonas salmonicida.</title>
        <authorList>
            <person name="Chen L."/>
            <person name="Yuan S."/>
            <person name="Ma Y."/>
        </authorList>
    </citation>
    <scope>NUCLEOTIDE SEQUENCE [LARGE SCALE GENOMIC DNA]</scope>
</reference>
<dbReference type="RefSeq" id="YP_009613127.1">
    <property type="nucleotide sequence ID" value="NC_042019.1"/>
</dbReference>